<dbReference type="GO" id="GO:0008270">
    <property type="term" value="F:zinc ion binding"/>
    <property type="evidence" value="ECO:0007669"/>
    <property type="project" value="UniProtKB-KW"/>
</dbReference>
<evidence type="ECO:0000256" key="5">
    <source>
        <dbReference type="ARBA" id="ARBA00022694"/>
    </source>
</evidence>
<name>A0AAQ3L1E6_9LILI</name>
<dbReference type="AlphaFoldDB" id="A0AAQ3L1E6"/>
<dbReference type="Pfam" id="PF05206">
    <property type="entry name" value="TRM13"/>
    <property type="match status" value="1"/>
</dbReference>
<dbReference type="EMBL" id="CP136898">
    <property type="protein sequence ID" value="WOL18459.1"/>
    <property type="molecule type" value="Genomic_DNA"/>
</dbReference>
<dbReference type="PROSITE" id="PS51257">
    <property type="entry name" value="PROKAR_LIPOPROTEIN"/>
    <property type="match status" value="1"/>
</dbReference>
<keyword evidence="7 12" id="KW-0863">Zinc-finger</keyword>
<evidence type="ECO:0000256" key="8">
    <source>
        <dbReference type="ARBA" id="ARBA00022833"/>
    </source>
</evidence>
<evidence type="ECO:0000259" key="14">
    <source>
        <dbReference type="PROSITE" id="PS51800"/>
    </source>
</evidence>
<dbReference type="Pfam" id="PF05253">
    <property type="entry name" value="zf-U11-48K"/>
    <property type="match status" value="1"/>
</dbReference>
<evidence type="ECO:0000256" key="7">
    <source>
        <dbReference type="ARBA" id="ARBA00022771"/>
    </source>
</evidence>
<dbReference type="PROSITE" id="PS51800">
    <property type="entry name" value="ZF_CHHC_U11_48K"/>
    <property type="match status" value="1"/>
</dbReference>
<gene>
    <name evidence="15" type="ORF">Cni_G27255</name>
</gene>
<comment type="similarity">
    <text evidence="1 12">Belongs to the methyltransferase TRM13 family.</text>
</comment>
<organism evidence="15 16">
    <name type="scientific">Canna indica</name>
    <name type="common">Indian-shot</name>
    <dbReference type="NCBI Taxonomy" id="4628"/>
    <lineage>
        <taxon>Eukaryota</taxon>
        <taxon>Viridiplantae</taxon>
        <taxon>Streptophyta</taxon>
        <taxon>Embryophyta</taxon>
        <taxon>Tracheophyta</taxon>
        <taxon>Spermatophyta</taxon>
        <taxon>Magnoliopsida</taxon>
        <taxon>Liliopsida</taxon>
        <taxon>Zingiberales</taxon>
        <taxon>Cannaceae</taxon>
        <taxon>Canna</taxon>
    </lineage>
</organism>
<evidence type="ECO:0000256" key="6">
    <source>
        <dbReference type="ARBA" id="ARBA00022723"/>
    </source>
</evidence>
<evidence type="ECO:0000256" key="11">
    <source>
        <dbReference type="ARBA" id="ARBA00049393"/>
    </source>
</evidence>
<comment type="catalytic activity">
    <reaction evidence="11 12">
        <text>adenosine(4) in tRNA(His) + S-adenosyl-L-methionine = 2'-O-methyladenosine(4) in tRNA(His) + S-adenosyl-L-homocysteine + H(+)</text>
        <dbReference type="Rhea" id="RHEA:43196"/>
        <dbReference type="Rhea" id="RHEA-COMP:10401"/>
        <dbReference type="Rhea" id="RHEA-COMP:10402"/>
        <dbReference type="ChEBI" id="CHEBI:15378"/>
        <dbReference type="ChEBI" id="CHEBI:57856"/>
        <dbReference type="ChEBI" id="CHEBI:59789"/>
        <dbReference type="ChEBI" id="CHEBI:74411"/>
        <dbReference type="ChEBI" id="CHEBI:74477"/>
        <dbReference type="EC" id="2.1.1.225"/>
    </reaction>
</comment>
<evidence type="ECO:0000256" key="10">
    <source>
        <dbReference type="ARBA" id="ARBA00048635"/>
    </source>
</evidence>
<keyword evidence="3 12" id="KW-0808">Transferase</keyword>
<sequence>MRRTDDTIAVPPSNTPPTSATACEAKGKEEAKRCQFWLPNKRRFCASIPLRSSRFCGNHDPTAEARRMPCPIDPSHFVSVENLKSHVRICPFKKQAVALESQPYYSKGINTGSSDNTEDDVVDSSVKRNAVLGMSVQDFCNLLAKIKSMHSAISVLFPESYIIPDACNKWLKQQLDRKLPYQEKHALQQASIIGNIEAFGILRKPKKEWTRPFCHEFVGRDDFDGDESQVRAVVEFGAGRGYLTHMLMDCYGITNAFLVERRSYKLKADRSLRKNRGIILERLRIDIADLNLYEVKLLKGLDYLAIGKHLCGPATDLTISCCLNGYKQNEETHLQGLALATCCHHLCQWKYYTNTKFLLSLGITKEEFHAMTWFSSWAVDADHTSELSDMPYQSTSLSSIDKELNFEGSDVNDVIQRMPALDRALMGFMCKEIIDVGRLLLLRDHGIEAQLVKYVPPNISPENNLLVAKCCHVQK</sequence>
<feature type="domain" description="CHHC U11-48K-type" evidence="14">
    <location>
        <begin position="67"/>
        <end position="94"/>
    </location>
</feature>
<dbReference type="EC" id="2.1.1.225" evidence="12"/>
<feature type="region of interest" description="Disordered" evidence="13">
    <location>
        <begin position="1"/>
        <end position="24"/>
    </location>
</feature>
<dbReference type="GO" id="GO:0106050">
    <property type="term" value="F:tRNA 2'-O-methyltransferase activity"/>
    <property type="evidence" value="ECO:0007669"/>
    <property type="project" value="UniProtKB-UniRule"/>
</dbReference>
<protein>
    <recommendedName>
        <fullName evidence="12">tRNA:m(4)X modification enzyme TRM13</fullName>
        <ecNumber evidence="12">2.1.1.225</ecNumber>
    </recommendedName>
</protein>
<comment type="catalytic activity">
    <reaction evidence="10 12">
        <text>cytidine(4) in tRNA(Gly)(GCC) + S-adenosyl-L-methionine = 2'-O-methylcytidine(4) in tRNA(Gly)(GCC) + S-adenosyl-L-homocysteine + H(+)</text>
        <dbReference type="Rhea" id="RHEA:43192"/>
        <dbReference type="Rhea" id="RHEA-COMP:10399"/>
        <dbReference type="Rhea" id="RHEA-COMP:10400"/>
        <dbReference type="ChEBI" id="CHEBI:15378"/>
        <dbReference type="ChEBI" id="CHEBI:57856"/>
        <dbReference type="ChEBI" id="CHEBI:59789"/>
        <dbReference type="ChEBI" id="CHEBI:74495"/>
        <dbReference type="ChEBI" id="CHEBI:82748"/>
        <dbReference type="EC" id="2.1.1.225"/>
    </reaction>
</comment>
<evidence type="ECO:0000256" key="13">
    <source>
        <dbReference type="SAM" id="MobiDB-lite"/>
    </source>
</evidence>
<keyword evidence="5 12" id="KW-0819">tRNA processing</keyword>
<evidence type="ECO:0000313" key="16">
    <source>
        <dbReference type="Proteomes" id="UP001327560"/>
    </source>
</evidence>
<evidence type="ECO:0000313" key="15">
    <source>
        <dbReference type="EMBL" id="WOL18459.1"/>
    </source>
</evidence>
<evidence type="ECO:0000256" key="4">
    <source>
        <dbReference type="ARBA" id="ARBA00022691"/>
    </source>
</evidence>
<evidence type="ECO:0000256" key="2">
    <source>
        <dbReference type="ARBA" id="ARBA00022603"/>
    </source>
</evidence>
<evidence type="ECO:0000256" key="12">
    <source>
        <dbReference type="RuleBase" id="RU367103"/>
    </source>
</evidence>
<dbReference type="Proteomes" id="UP001327560">
    <property type="component" value="Chromosome 9"/>
</dbReference>
<dbReference type="PANTHER" id="PTHR12998">
    <property type="entry name" value="TRNA:M(4)X MODIFICATION ENZYME TRM13 HOMOLOG"/>
    <property type="match status" value="1"/>
</dbReference>
<keyword evidence="16" id="KW-1185">Reference proteome</keyword>
<accession>A0AAQ3L1E6</accession>
<keyword evidence="4 12" id="KW-0949">S-adenosyl-L-methionine</keyword>
<dbReference type="InterPro" id="IPR007871">
    <property type="entry name" value="Methyltransferase_TRM13"/>
</dbReference>
<comment type="function">
    <text evidence="12">tRNA methylase which 2'-O-methylates cytidine(4) in tRNA(Pro) and tRNA(Gly)(GCC), and adenosine(4) in tRNA(His).</text>
</comment>
<dbReference type="PANTHER" id="PTHR12998:SF0">
    <property type="entry name" value="TRNA:M(4)X MODIFICATION ENZYME TRM13 HOMOLOG"/>
    <property type="match status" value="1"/>
</dbReference>
<keyword evidence="8 12" id="KW-0862">Zinc</keyword>
<comment type="catalytic activity">
    <reaction evidence="9 12">
        <text>cytidine(4) in tRNA(Pro) + S-adenosyl-L-methionine = 2'-O-methylcytidine(4) in tRNA(Pro) + S-adenosyl-L-homocysteine + H(+)</text>
        <dbReference type="Rhea" id="RHEA:32767"/>
        <dbReference type="Rhea" id="RHEA-COMP:10397"/>
        <dbReference type="Rhea" id="RHEA-COMP:10398"/>
        <dbReference type="ChEBI" id="CHEBI:15378"/>
        <dbReference type="ChEBI" id="CHEBI:57856"/>
        <dbReference type="ChEBI" id="CHEBI:59789"/>
        <dbReference type="ChEBI" id="CHEBI:74495"/>
        <dbReference type="ChEBI" id="CHEBI:82748"/>
        <dbReference type="EC" id="2.1.1.225"/>
    </reaction>
</comment>
<dbReference type="GO" id="GO:0030488">
    <property type="term" value="P:tRNA methylation"/>
    <property type="evidence" value="ECO:0007669"/>
    <property type="project" value="InterPro"/>
</dbReference>
<evidence type="ECO:0000256" key="3">
    <source>
        <dbReference type="ARBA" id="ARBA00022679"/>
    </source>
</evidence>
<evidence type="ECO:0000256" key="1">
    <source>
        <dbReference type="ARBA" id="ARBA00005265"/>
    </source>
</evidence>
<dbReference type="Pfam" id="PF11722">
    <property type="entry name" value="zf-TRM13_CCCH"/>
    <property type="match status" value="1"/>
</dbReference>
<proteinExistence type="inferred from homology"/>
<keyword evidence="6 12" id="KW-0479">Metal-binding</keyword>
<reference evidence="15 16" key="1">
    <citation type="submission" date="2023-10" db="EMBL/GenBank/DDBJ databases">
        <title>Chromosome-scale genome assembly provides insights into flower coloration mechanisms of Canna indica.</title>
        <authorList>
            <person name="Li C."/>
        </authorList>
    </citation>
    <scope>NUCLEOTIDE SEQUENCE [LARGE SCALE GENOMIC DNA]</scope>
    <source>
        <tissue evidence="15">Flower</tissue>
    </source>
</reference>
<dbReference type="InterPro" id="IPR021721">
    <property type="entry name" value="Znf_CCCH-type_TRM13"/>
</dbReference>
<dbReference type="InterPro" id="IPR039044">
    <property type="entry name" value="Trm13"/>
</dbReference>
<evidence type="ECO:0000256" key="9">
    <source>
        <dbReference type="ARBA" id="ARBA00048165"/>
    </source>
</evidence>
<dbReference type="InterPro" id="IPR022776">
    <property type="entry name" value="TRM13/UPF0224_CHHC_Znf_dom"/>
</dbReference>
<keyword evidence="2 12" id="KW-0489">Methyltransferase</keyword>